<dbReference type="Pfam" id="PF01757">
    <property type="entry name" value="Acyl_transf_3"/>
    <property type="match status" value="1"/>
</dbReference>
<feature type="domain" description="Acyltransferase 3" evidence="2">
    <location>
        <begin position="1"/>
        <end position="200"/>
    </location>
</feature>
<sequence length="214" mass="24159">MIIGLYVILPILQVISVKMLKSDSFSIYVLLVWFLVNSVTIYYPVVLVNNLVLLGFFKWAGYFLLGFYIHRSERCRAIGVWFSAIVFILASLATFFISWWLNSRSPVPSETAFEYLSPNVLIASVAAFNMIMKVKISDHWRSPLAYLSGLTFPVYFMHLLVIELIKGGMFGFTVSFQSMSALPSILLLAILTVVLSFLLSAMARFIPFANRVVG</sequence>
<dbReference type="RefSeq" id="WP_274079919.1">
    <property type="nucleotide sequence ID" value="NZ_JANIAN010000062.1"/>
</dbReference>
<protein>
    <submittedName>
        <fullName evidence="3">Acyltransferase family protein</fullName>
    </submittedName>
</protein>
<feature type="transmembrane region" description="Helical" evidence="1">
    <location>
        <begin position="25"/>
        <end position="45"/>
    </location>
</feature>
<keyword evidence="1" id="KW-0812">Transmembrane</keyword>
<keyword evidence="3" id="KW-0808">Transferase</keyword>
<comment type="caution">
    <text evidence="3">The sequence shown here is derived from an EMBL/GenBank/DDBJ whole genome shotgun (WGS) entry which is preliminary data.</text>
</comment>
<reference evidence="3" key="1">
    <citation type="submission" date="2022-07" db="EMBL/GenBank/DDBJ databases">
        <title>Multi-strain Analysis of Pseudomonas putida Reveals Metabolic and Genetic Diversity.</title>
        <authorList>
            <person name="Monk J.M."/>
        </authorList>
    </citation>
    <scope>NUCLEOTIDE SEQUENCE</scope>
    <source>
        <strain evidence="3">17514</strain>
    </source>
</reference>
<evidence type="ECO:0000313" key="4">
    <source>
        <dbReference type="Proteomes" id="UP001150678"/>
    </source>
</evidence>
<evidence type="ECO:0000313" key="3">
    <source>
        <dbReference type="EMBL" id="MDD2109864.1"/>
    </source>
</evidence>
<gene>
    <name evidence="3" type="ORF">NP533_27120</name>
</gene>
<proteinExistence type="predicted"/>
<feature type="transmembrane region" description="Helical" evidence="1">
    <location>
        <begin position="144"/>
        <end position="165"/>
    </location>
</feature>
<accession>A0A9X4D588</accession>
<keyword evidence="1" id="KW-0472">Membrane</keyword>
<feature type="transmembrane region" description="Helical" evidence="1">
    <location>
        <begin position="81"/>
        <end position="101"/>
    </location>
</feature>
<dbReference type="Proteomes" id="UP001150678">
    <property type="component" value="Unassembled WGS sequence"/>
</dbReference>
<feature type="transmembrane region" description="Helical" evidence="1">
    <location>
        <begin position="185"/>
        <end position="206"/>
    </location>
</feature>
<keyword evidence="3" id="KW-0012">Acyltransferase</keyword>
<dbReference type="AlphaFoldDB" id="A0A9X4D588"/>
<keyword evidence="1" id="KW-1133">Transmembrane helix</keyword>
<dbReference type="EMBL" id="JANIAN010000062">
    <property type="protein sequence ID" value="MDD2109864.1"/>
    <property type="molecule type" value="Genomic_DNA"/>
</dbReference>
<evidence type="ECO:0000259" key="2">
    <source>
        <dbReference type="Pfam" id="PF01757"/>
    </source>
</evidence>
<dbReference type="GO" id="GO:0016747">
    <property type="term" value="F:acyltransferase activity, transferring groups other than amino-acyl groups"/>
    <property type="evidence" value="ECO:0007669"/>
    <property type="project" value="InterPro"/>
</dbReference>
<dbReference type="InterPro" id="IPR002656">
    <property type="entry name" value="Acyl_transf_3_dom"/>
</dbReference>
<feature type="transmembrane region" description="Helical" evidence="1">
    <location>
        <begin position="113"/>
        <end position="132"/>
    </location>
</feature>
<name>A0A9X4D588_9PSED</name>
<evidence type="ECO:0000256" key="1">
    <source>
        <dbReference type="SAM" id="Phobius"/>
    </source>
</evidence>
<feature type="transmembrane region" description="Helical" evidence="1">
    <location>
        <begin position="51"/>
        <end position="69"/>
    </location>
</feature>
<organism evidence="3 4">
    <name type="scientific">Pseudomonas asiatica</name>
    <dbReference type="NCBI Taxonomy" id="2219225"/>
    <lineage>
        <taxon>Bacteria</taxon>
        <taxon>Pseudomonadati</taxon>
        <taxon>Pseudomonadota</taxon>
        <taxon>Gammaproteobacteria</taxon>
        <taxon>Pseudomonadales</taxon>
        <taxon>Pseudomonadaceae</taxon>
        <taxon>Pseudomonas</taxon>
    </lineage>
</organism>